<sequence>MQSLVVQYGKIGKEKEEFWQKRRIEKKEKVRVNFFCTKC</sequence>
<accession>A0A1Z5HN91</accession>
<proteinExistence type="predicted"/>
<dbReference type="Proteomes" id="UP000197032">
    <property type="component" value="Unassembled WGS sequence"/>
</dbReference>
<gene>
    <name evidence="1" type="ORF">KKC1_00900</name>
</gene>
<keyword evidence="2" id="KW-1185">Reference proteome</keyword>
<dbReference type="AlphaFoldDB" id="A0A1Z5HN91"/>
<comment type="caution">
    <text evidence="1">The sequence shown here is derived from an EMBL/GenBank/DDBJ whole genome shotgun (WGS) entry which is preliminary data.</text>
</comment>
<name>A0A1Z5HN91_9FIRM</name>
<protein>
    <submittedName>
        <fullName evidence="1">Uncharacterized protein</fullName>
    </submittedName>
</protein>
<evidence type="ECO:0000313" key="1">
    <source>
        <dbReference type="EMBL" id="GAW90928.1"/>
    </source>
</evidence>
<organism evidence="1 2">
    <name type="scientific">Calderihabitans maritimus</name>
    <dbReference type="NCBI Taxonomy" id="1246530"/>
    <lineage>
        <taxon>Bacteria</taxon>
        <taxon>Bacillati</taxon>
        <taxon>Bacillota</taxon>
        <taxon>Clostridia</taxon>
        <taxon>Neomoorellales</taxon>
        <taxon>Calderihabitantaceae</taxon>
        <taxon>Calderihabitans</taxon>
    </lineage>
</organism>
<evidence type="ECO:0000313" key="2">
    <source>
        <dbReference type="Proteomes" id="UP000197032"/>
    </source>
</evidence>
<reference evidence="2" key="1">
    <citation type="journal article" date="2017" name="Appl. Environ. Microbiol.">
        <title>Genomic analysis of Calderihabitans maritimus KKC1, a thermophilic hydrogenogenic carboxydotrophic bacterium isolated from marine sediment.</title>
        <authorList>
            <person name="Omae K."/>
            <person name="Yoneda Y."/>
            <person name="Fukuyama Y."/>
            <person name="Yoshida T."/>
            <person name="Sako Y."/>
        </authorList>
    </citation>
    <scope>NUCLEOTIDE SEQUENCE [LARGE SCALE GENOMIC DNA]</scope>
    <source>
        <strain evidence="2">KKC1</strain>
    </source>
</reference>
<dbReference type="EMBL" id="BDGJ01000002">
    <property type="protein sequence ID" value="GAW90928.1"/>
    <property type="molecule type" value="Genomic_DNA"/>
</dbReference>